<keyword evidence="6" id="KW-1185">Reference proteome</keyword>
<protein>
    <recommendedName>
        <fullName evidence="4">Novel STAND NTPase 1 domain-containing protein</fullName>
    </recommendedName>
</protein>
<dbReference type="InterPro" id="IPR001680">
    <property type="entry name" value="WD40_rpt"/>
</dbReference>
<comment type="caution">
    <text evidence="5">The sequence shown here is derived from an EMBL/GenBank/DDBJ whole genome shotgun (WGS) entry which is preliminary data.</text>
</comment>
<evidence type="ECO:0000256" key="1">
    <source>
        <dbReference type="PROSITE-ProRule" id="PRU00221"/>
    </source>
</evidence>
<dbReference type="Proteomes" id="UP000436006">
    <property type="component" value="Unassembled WGS sequence"/>
</dbReference>
<evidence type="ECO:0000313" key="6">
    <source>
        <dbReference type="Proteomes" id="UP000436006"/>
    </source>
</evidence>
<feature type="transmembrane region" description="Helical" evidence="3">
    <location>
        <begin position="471"/>
        <end position="490"/>
    </location>
</feature>
<dbReference type="PANTHER" id="PTHR44156">
    <property type="entry name" value="SUPERNUMERARY LIMBS, ISOFORM B-RELATED"/>
    <property type="match status" value="1"/>
</dbReference>
<dbReference type="PROSITE" id="PS50294">
    <property type="entry name" value="WD_REPEATS_REGION"/>
    <property type="match status" value="1"/>
</dbReference>
<dbReference type="RefSeq" id="WP_157588702.1">
    <property type="nucleotide sequence ID" value="NZ_WPIN01000013.1"/>
</dbReference>
<dbReference type="Pfam" id="PF20703">
    <property type="entry name" value="nSTAND1"/>
    <property type="match status" value="1"/>
</dbReference>
<accession>A0A7K1SJS3</accession>
<dbReference type="InterPro" id="IPR049052">
    <property type="entry name" value="nSTAND1"/>
</dbReference>
<dbReference type="SMART" id="SM00320">
    <property type="entry name" value="WD40"/>
    <property type="match status" value="2"/>
</dbReference>
<dbReference type="Pfam" id="PF00400">
    <property type="entry name" value="WD40"/>
    <property type="match status" value="2"/>
</dbReference>
<feature type="repeat" description="WD" evidence="1">
    <location>
        <begin position="553"/>
        <end position="585"/>
    </location>
</feature>
<dbReference type="AlphaFoldDB" id="A0A7K1SJS3"/>
<evidence type="ECO:0000256" key="2">
    <source>
        <dbReference type="SAM" id="Coils"/>
    </source>
</evidence>
<keyword evidence="3" id="KW-0812">Transmembrane</keyword>
<dbReference type="InterPro" id="IPR036322">
    <property type="entry name" value="WD40_repeat_dom_sf"/>
</dbReference>
<feature type="domain" description="Novel STAND NTPase 1" evidence="4">
    <location>
        <begin position="5"/>
        <end position="423"/>
    </location>
</feature>
<keyword evidence="1" id="KW-0853">WD repeat</keyword>
<reference evidence="5 6" key="1">
    <citation type="submission" date="2019-12" db="EMBL/GenBank/DDBJ databases">
        <title>Spirosoma sp. HMF4905 genome sequencing and assembly.</title>
        <authorList>
            <person name="Kang H."/>
            <person name="Cha I."/>
            <person name="Kim H."/>
            <person name="Joh K."/>
        </authorList>
    </citation>
    <scope>NUCLEOTIDE SEQUENCE [LARGE SCALE GENOMIC DNA]</scope>
    <source>
        <strain evidence="5 6">HMF4905</strain>
    </source>
</reference>
<dbReference type="InterPro" id="IPR015943">
    <property type="entry name" value="WD40/YVTN_repeat-like_dom_sf"/>
</dbReference>
<dbReference type="Gene3D" id="3.40.50.300">
    <property type="entry name" value="P-loop containing nucleotide triphosphate hydrolases"/>
    <property type="match status" value="1"/>
</dbReference>
<dbReference type="SUPFAM" id="SSF50978">
    <property type="entry name" value="WD40 repeat-like"/>
    <property type="match status" value="1"/>
</dbReference>
<feature type="coiled-coil region" evidence="2">
    <location>
        <begin position="421"/>
        <end position="463"/>
    </location>
</feature>
<evidence type="ECO:0000259" key="4">
    <source>
        <dbReference type="Pfam" id="PF20703"/>
    </source>
</evidence>
<keyword evidence="2" id="KW-0175">Coiled coil</keyword>
<dbReference type="EMBL" id="WPIN01000013">
    <property type="protein sequence ID" value="MVM33994.1"/>
    <property type="molecule type" value="Genomic_DNA"/>
</dbReference>
<keyword evidence="3" id="KW-1133">Transmembrane helix</keyword>
<dbReference type="InterPro" id="IPR027417">
    <property type="entry name" value="P-loop_NTPase"/>
</dbReference>
<dbReference type="Gene3D" id="2.130.10.10">
    <property type="entry name" value="YVTN repeat-like/Quinoprotein amine dehydrogenase"/>
    <property type="match status" value="1"/>
</dbReference>
<name>A0A7K1SJS3_9BACT</name>
<keyword evidence="3" id="KW-0472">Membrane</keyword>
<evidence type="ECO:0000256" key="3">
    <source>
        <dbReference type="SAM" id="Phobius"/>
    </source>
</evidence>
<dbReference type="InterPro" id="IPR053299">
    <property type="entry name" value="ASTRA_WD_repeat"/>
</dbReference>
<dbReference type="PROSITE" id="PS50082">
    <property type="entry name" value="WD_REPEATS_2"/>
    <property type="match status" value="1"/>
</dbReference>
<gene>
    <name evidence="5" type="ORF">GO755_28425</name>
</gene>
<sequence>MNTRYPGIKPFTTEEQDLFFGRDHDREELFKLIYTQQIVVLYGRSGFGKSSLINAGIVPKLQKAQLPFFKIRFGNYNPEDRSRQLTPAEATGELFASSVVDGLLSNLSPNNQSIWYRIKNFQIQTDVNQFVLLFDQFEELFSYPANQVIDFKQQLSDVLYRIVPDWLLAASSQRIKVLDETDQELLYRKPEIKVVFSIRTDRLALLNELKDFHPAVLRHCYELDALDDDEAIDAIRQPANKEGGYKTPAFEYDPDFIDQILTGIRNVQDHKIETTNLQIVCSTFEKFIVPEIQRQNRQPIILHYNDLLFLNTDSNNIHSAKINTNEEVGIQDIFRSYYVQTLELLKPEEQVIAKKIIEEELVKQGRRLPFALEYLLSRFVGEGLTEELLNKLVATSLLRVERDSQGRMIYELAHDTLVKPVTEYREERKKVEEELERLAEERKRLAEEQARTLEYKVNVLTKQANIRSQTATVIAVMALIASVIATYFYVTAKENAQQIKAYYWAAESAKLPPDQALQLLKAAAAYNLSLPQVYDRIVNEFNRSDSVWFAKSTLRHKNTVYSAVFSADASRILTASFDQTARLWDSQGKLLATLHHKDAVYRAVFSADASRILTASLDSTARLCVG</sequence>
<dbReference type="SUPFAM" id="SSF52540">
    <property type="entry name" value="P-loop containing nucleoside triphosphate hydrolases"/>
    <property type="match status" value="1"/>
</dbReference>
<organism evidence="5 6">
    <name type="scientific">Spirosoma arboris</name>
    <dbReference type="NCBI Taxonomy" id="2682092"/>
    <lineage>
        <taxon>Bacteria</taxon>
        <taxon>Pseudomonadati</taxon>
        <taxon>Bacteroidota</taxon>
        <taxon>Cytophagia</taxon>
        <taxon>Cytophagales</taxon>
        <taxon>Cytophagaceae</taxon>
        <taxon>Spirosoma</taxon>
    </lineage>
</organism>
<proteinExistence type="predicted"/>
<evidence type="ECO:0000313" key="5">
    <source>
        <dbReference type="EMBL" id="MVM33994.1"/>
    </source>
</evidence>